<dbReference type="Proteomes" id="UP000232688">
    <property type="component" value="Unassembled WGS sequence"/>
</dbReference>
<sequence>MFDFQSFRSHFPQFTEKELKEAIEISKGSVNWIEYNKWVEGGRPYEEHDEVLMNLKLEYESQTRSVGTRQYADGKRECRNGVSTHRNSRNAVRNIRKTSNETPSAIGTKTTAHKEGKYCGQVSGLRKVPNINKVCESNDSRYEKR</sequence>
<dbReference type="AlphaFoldDB" id="A0A2N0R5Y3"/>
<name>A0A2N0R5Y3_9GLOM</name>
<gene>
    <name evidence="1" type="ORF">RhiirA1_400453</name>
</gene>
<accession>A0A2N0R5Y3</accession>
<dbReference type="VEuPathDB" id="FungiDB:RhiirFUN_003958"/>
<organism evidence="1 2">
    <name type="scientific">Rhizophagus irregularis</name>
    <dbReference type="NCBI Taxonomy" id="588596"/>
    <lineage>
        <taxon>Eukaryota</taxon>
        <taxon>Fungi</taxon>
        <taxon>Fungi incertae sedis</taxon>
        <taxon>Mucoromycota</taxon>
        <taxon>Glomeromycotina</taxon>
        <taxon>Glomeromycetes</taxon>
        <taxon>Glomerales</taxon>
        <taxon>Glomeraceae</taxon>
        <taxon>Rhizophagus</taxon>
    </lineage>
</organism>
<proteinExistence type="predicted"/>
<evidence type="ECO:0000313" key="2">
    <source>
        <dbReference type="Proteomes" id="UP000232688"/>
    </source>
</evidence>
<dbReference type="VEuPathDB" id="FungiDB:RhiirA1_400453"/>
<reference evidence="1 2" key="2">
    <citation type="submission" date="2017-10" db="EMBL/GenBank/DDBJ databases">
        <title>Genome analyses suggest a sexual origin of heterokaryosis in a supposedly ancient asexual fungus.</title>
        <authorList>
            <person name="Corradi N."/>
            <person name="Sedzielewska K."/>
            <person name="Noel J."/>
            <person name="Charron P."/>
            <person name="Farinelli L."/>
            <person name="Marton T."/>
            <person name="Kruger M."/>
            <person name="Pelin A."/>
            <person name="Brachmann A."/>
            <person name="Corradi N."/>
        </authorList>
    </citation>
    <scope>NUCLEOTIDE SEQUENCE [LARGE SCALE GENOMIC DNA]</scope>
    <source>
        <strain evidence="1 2">A1</strain>
    </source>
</reference>
<comment type="caution">
    <text evidence="1">The sequence shown here is derived from an EMBL/GenBank/DDBJ whole genome shotgun (WGS) entry which is preliminary data.</text>
</comment>
<reference evidence="1 2" key="1">
    <citation type="submission" date="2017-10" db="EMBL/GenBank/DDBJ databases">
        <title>Extensive intraspecific genome diversity in a model arbuscular mycorrhizal fungus.</title>
        <authorList>
            <person name="Chen E.C.H."/>
            <person name="Morin E."/>
            <person name="Baudet D."/>
            <person name="Noel J."/>
            <person name="Ndikumana S."/>
            <person name="Charron P."/>
            <person name="St-Onge C."/>
            <person name="Giorgi J."/>
            <person name="Grigoriev I.V."/>
            <person name="Roux C."/>
            <person name="Martin F.M."/>
            <person name="Corradi N."/>
        </authorList>
    </citation>
    <scope>NUCLEOTIDE SEQUENCE [LARGE SCALE GENOMIC DNA]</scope>
    <source>
        <strain evidence="1 2">A1</strain>
    </source>
</reference>
<dbReference type="VEuPathDB" id="FungiDB:FUN_021923"/>
<dbReference type="EMBL" id="LLXH01001482">
    <property type="protein sequence ID" value="PKC58721.1"/>
    <property type="molecule type" value="Genomic_DNA"/>
</dbReference>
<protein>
    <submittedName>
        <fullName evidence="1">Uncharacterized protein</fullName>
    </submittedName>
</protein>
<evidence type="ECO:0000313" key="1">
    <source>
        <dbReference type="EMBL" id="PKC58721.1"/>
    </source>
</evidence>